<protein>
    <submittedName>
        <fullName evidence="1">Uncharacterized protein</fullName>
    </submittedName>
</protein>
<dbReference type="GO" id="GO:0008757">
    <property type="term" value="F:S-adenosylmethionine-dependent methyltransferase activity"/>
    <property type="evidence" value="ECO:0007669"/>
    <property type="project" value="InterPro"/>
</dbReference>
<comment type="caution">
    <text evidence="1">The sequence shown here is derived from an EMBL/GenBank/DDBJ whole genome shotgun (WGS) entry which is preliminary data.</text>
</comment>
<dbReference type="SUPFAM" id="SSF53335">
    <property type="entry name" value="S-adenosyl-L-methionine-dependent methyltransferases"/>
    <property type="match status" value="1"/>
</dbReference>
<accession>A0A0W0FQ57</accession>
<dbReference type="InterPro" id="IPR012901">
    <property type="entry name" value="CARME"/>
</dbReference>
<dbReference type="eggNOG" id="KOG2798">
    <property type="taxonomic scope" value="Eukaryota"/>
</dbReference>
<dbReference type="Gene3D" id="3.40.50.150">
    <property type="entry name" value="Vaccinia Virus protein VP39"/>
    <property type="match status" value="1"/>
</dbReference>
<dbReference type="Proteomes" id="UP000054988">
    <property type="component" value="Unassembled WGS sequence"/>
</dbReference>
<dbReference type="Pfam" id="PF07942">
    <property type="entry name" value="CARME"/>
    <property type="match status" value="1"/>
</dbReference>
<gene>
    <name evidence="1" type="ORF">WG66_8873</name>
</gene>
<dbReference type="SMART" id="SM01296">
    <property type="entry name" value="N2227"/>
    <property type="match status" value="1"/>
</dbReference>
<evidence type="ECO:0000313" key="2">
    <source>
        <dbReference type="Proteomes" id="UP000054988"/>
    </source>
</evidence>
<name>A0A0W0FQ57_MONRR</name>
<dbReference type="InterPro" id="IPR029063">
    <property type="entry name" value="SAM-dependent_MTases_sf"/>
</dbReference>
<sequence>MDTVLACFLPIVIGYLVYRTIPSLSWSEIRSFFTQESRTFRPFSVENAYYSYHRYRQLSQAQLNSMRNSYASVGRTHKRIGYDLGYPAKLNRLQETTEVNAHVTDAIARLAEREFPNLNDQWLPGIDSGNISRVRESLKHFVRDWSTDGAEERNRIIQPILDVLRLVDVDKRAEKRVLVPGSGLGRLAWEISQLGFNTTANELSFFMNLAFRFLLSLETTTRTDQHVLHPYGYWFSHQRSNDALFRAIRFPDVVPRLNENLHLFEGDFLNLSGQYDYVVTLFFIDTSLNILSTLEKIHSLLRPGGVWINLGPLLWCQAKLELSLKEVLAAARTIGFTFEHEPKTVECEYTHDSSAMMRWIYRAEFWVARKVGP</sequence>
<evidence type="ECO:0000313" key="1">
    <source>
        <dbReference type="EMBL" id="KTB38527.1"/>
    </source>
</evidence>
<reference evidence="1 2" key="1">
    <citation type="submission" date="2015-12" db="EMBL/GenBank/DDBJ databases">
        <title>Draft genome sequence of Moniliophthora roreri, the causal agent of frosty pod rot of cacao.</title>
        <authorList>
            <person name="Aime M.C."/>
            <person name="Diaz-Valderrama J.R."/>
            <person name="Kijpornyongpan T."/>
            <person name="Phillips-Mora W."/>
        </authorList>
    </citation>
    <scope>NUCLEOTIDE SEQUENCE [LARGE SCALE GENOMIC DNA]</scope>
    <source>
        <strain evidence="1 2">MCA 2952</strain>
    </source>
</reference>
<dbReference type="CDD" id="cd02440">
    <property type="entry name" value="AdoMet_MTases"/>
    <property type="match status" value="1"/>
</dbReference>
<organism evidence="1 2">
    <name type="scientific">Moniliophthora roreri</name>
    <name type="common">Frosty pod rot fungus</name>
    <name type="synonym">Monilia roreri</name>
    <dbReference type="NCBI Taxonomy" id="221103"/>
    <lineage>
        <taxon>Eukaryota</taxon>
        <taxon>Fungi</taxon>
        <taxon>Dikarya</taxon>
        <taxon>Basidiomycota</taxon>
        <taxon>Agaricomycotina</taxon>
        <taxon>Agaricomycetes</taxon>
        <taxon>Agaricomycetidae</taxon>
        <taxon>Agaricales</taxon>
        <taxon>Marasmiineae</taxon>
        <taxon>Marasmiaceae</taxon>
        <taxon>Moniliophthora</taxon>
    </lineage>
</organism>
<dbReference type="PANTHER" id="PTHR12303:SF13">
    <property type="match status" value="1"/>
</dbReference>
<dbReference type="EMBL" id="LATX01001755">
    <property type="protein sequence ID" value="KTB38527.1"/>
    <property type="molecule type" value="Genomic_DNA"/>
</dbReference>
<proteinExistence type="predicted"/>
<dbReference type="AlphaFoldDB" id="A0A0W0FQ57"/>
<dbReference type="PANTHER" id="PTHR12303">
    <property type="entry name" value="CARNOSINE N-METHYLTRANSFERASE"/>
    <property type="match status" value="1"/>
</dbReference>